<keyword evidence="4 9" id="KW-0808">Transferase</keyword>
<dbReference type="Gene3D" id="3.70.10.10">
    <property type="match status" value="1"/>
</dbReference>
<reference evidence="13" key="1">
    <citation type="submission" date="2020-07" db="EMBL/GenBank/DDBJ databases">
        <title>Huge and variable diversity of episymbiotic CPR bacteria and DPANN archaea in groundwater ecosystems.</title>
        <authorList>
            <person name="He C.Y."/>
            <person name="Keren R."/>
            <person name="Whittaker M."/>
            <person name="Farag I.F."/>
            <person name="Doudna J."/>
            <person name="Cate J.H.D."/>
            <person name="Banfield J.F."/>
        </authorList>
    </citation>
    <scope>NUCLEOTIDE SEQUENCE</scope>
    <source>
        <strain evidence="13">NC_groundwater_17_Pr7_B-0.1um_64_12</strain>
    </source>
</reference>
<evidence type="ECO:0000259" key="12">
    <source>
        <dbReference type="Pfam" id="PF02768"/>
    </source>
</evidence>
<evidence type="ECO:0000259" key="11">
    <source>
        <dbReference type="Pfam" id="PF02767"/>
    </source>
</evidence>
<dbReference type="InterPro" id="IPR001001">
    <property type="entry name" value="DNA_polIII_beta"/>
</dbReference>
<evidence type="ECO:0000256" key="7">
    <source>
        <dbReference type="ARBA" id="ARBA00022932"/>
    </source>
</evidence>
<comment type="subunit">
    <text evidence="9">Forms a ring-shaped head-to-tail homodimer around DNA.</text>
</comment>
<evidence type="ECO:0000256" key="4">
    <source>
        <dbReference type="ARBA" id="ARBA00022679"/>
    </source>
</evidence>
<dbReference type="InterPro" id="IPR022635">
    <property type="entry name" value="DNA_polIII_beta_C"/>
</dbReference>
<dbReference type="CDD" id="cd00140">
    <property type="entry name" value="beta_clamp"/>
    <property type="match status" value="1"/>
</dbReference>
<keyword evidence="5 9" id="KW-0548">Nucleotidyltransferase</keyword>
<dbReference type="SUPFAM" id="SSF55979">
    <property type="entry name" value="DNA clamp"/>
    <property type="match status" value="3"/>
</dbReference>
<name>A0A931LTC2_FIMGI</name>
<keyword evidence="6 9" id="KW-0235">DNA replication</keyword>
<dbReference type="GO" id="GO:0003887">
    <property type="term" value="F:DNA-directed DNA polymerase activity"/>
    <property type="evidence" value="ECO:0007669"/>
    <property type="project" value="UniProtKB-UniRule"/>
</dbReference>
<dbReference type="Pfam" id="PF00712">
    <property type="entry name" value="DNA_pol3_beta"/>
    <property type="match status" value="1"/>
</dbReference>
<evidence type="ECO:0000259" key="10">
    <source>
        <dbReference type="Pfam" id="PF00712"/>
    </source>
</evidence>
<dbReference type="GO" id="GO:0009360">
    <property type="term" value="C:DNA polymerase III complex"/>
    <property type="evidence" value="ECO:0007669"/>
    <property type="project" value="InterPro"/>
</dbReference>
<dbReference type="GO" id="GO:0005737">
    <property type="term" value="C:cytoplasm"/>
    <property type="evidence" value="ECO:0007669"/>
    <property type="project" value="UniProtKB-SubCell"/>
</dbReference>
<evidence type="ECO:0000256" key="1">
    <source>
        <dbReference type="ARBA" id="ARBA00004496"/>
    </source>
</evidence>
<keyword evidence="3 9" id="KW-0963">Cytoplasm</keyword>
<evidence type="ECO:0000256" key="6">
    <source>
        <dbReference type="ARBA" id="ARBA00022705"/>
    </source>
</evidence>
<evidence type="ECO:0000256" key="8">
    <source>
        <dbReference type="ARBA" id="ARBA00023125"/>
    </source>
</evidence>
<proteinExistence type="inferred from homology"/>
<dbReference type="GO" id="GO:0006271">
    <property type="term" value="P:DNA strand elongation involved in DNA replication"/>
    <property type="evidence" value="ECO:0007669"/>
    <property type="project" value="TreeGrafter"/>
</dbReference>
<dbReference type="InterPro" id="IPR046938">
    <property type="entry name" value="DNA_clamp_sf"/>
</dbReference>
<dbReference type="EMBL" id="JACOSL010000009">
    <property type="protein sequence ID" value="MBI1755778.1"/>
    <property type="molecule type" value="Genomic_DNA"/>
</dbReference>
<evidence type="ECO:0000256" key="2">
    <source>
        <dbReference type="ARBA" id="ARBA00010752"/>
    </source>
</evidence>
<dbReference type="Pfam" id="PF02768">
    <property type="entry name" value="DNA_pol3_beta_3"/>
    <property type="match status" value="1"/>
</dbReference>
<dbReference type="PANTHER" id="PTHR30478:SF0">
    <property type="entry name" value="BETA SLIDING CLAMP"/>
    <property type="match status" value="1"/>
</dbReference>
<protein>
    <recommendedName>
        <fullName evidence="9">Beta sliding clamp</fullName>
    </recommendedName>
</protein>
<gene>
    <name evidence="13" type="ORF">HYR64_01560</name>
</gene>
<evidence type="ECO:0000256" key="3">
    <source>
        <dbReference type="ARBA" id="ARBA00022490"/>
    </source>
</evidence>
<dbReference type="InterPro" id="IPR022634">
    <property type="entry name" value="DNA_polIII_beta_N"/>
</dbReference>
<evidence type="ECO:0000313" key="14">
    <source>
        <dbReference type="Proteomes" id="UP000727962"/>
    </source>
</evidence>
<feature type="domain" description="DNA polymerase III beta sliding clamp N-terminal" evidence="10">
    <location>
        <begin position="1"/>
        <end position="117"/>
    </location>
</feature>
<evidence type="ECO:0000313" key="13">
    <source>
        <dbReference type="EMBL" id="MBI1755778.1"/>
    </source>
</evidence>
<dbReference type="Gene3D" id="3.10.150.10">
    <property type="entry name" value="DNA Polymerase III, subunit A, domain 2"/>
    <property type="match status" value="1"/>
</dbReference>
<dbReference type="InterPro" id="IPR022637">
    <property type="entry name" value="DNA_polIII_beta_cen"/>
</dbReference>
<dbReference type="PIRSF" id="PIRSF000804">
    <property type="entry name" value="DNA_pol_III_b"/>
    <property type="match status" value="1"/>
</dbReference>
<keyword evidence="8" id="KW-0238">DNA-binding</keyword>
<dbReference type="SMART" id="SM00480">
    <property type="entry name" value="POL3Bc"/>
    <property type="match status" value="1"/>
</dbReference>
<comment type="function">
    <text evidence="9">Confers DNA tethering and processivity to DNA polymerases and other proteins. Acts as a clamp, forming a ring around DNA (a reaction catalyzed by the clamp-loading complex) which diffuses in an ATP-independent manner freely and bidirectionally along dsDNA. Initially characterized for its ability to contact the catalytic subunit of DNA polymerase III (Pol III), a complex, multichain enzyme responsible for most of the replicative synthesis in bacteria; Pol III exhibits 3'-5' exonuclease proofreading activity. The beta chain is required for initiation of replication as well as for processivity of DNA replication.</text>
</comment>
<comment type="subcellular location">
    <subcellularLocation>
        <location evidence="1 9">Cytoplasm</location>
    </subcellularLocation>
</comment>
<dbReference type="AlphaFoldDB" id="A0A931LTC2"/>
<dbReference type="GO" id="GO:0003677">
    <property type="term" value="F:DNA binding"/>
    <property type="evidence" value="ECO:0007669"/>
    <property type="project" value="UniProtKB-UniRule"/>
</dbReference>
<comment type="caution">
    <text evidence="13">The sequence shown here is derived from an EMBL/GenBank/DDBJ whole genome shotgun (WGS) entry which is preliminary data.</text>
</comment>
<dbReference type="Proteomes" id="UP000727962">
    <property type="component" value="Unassembled WGS sequence"/>
</dbReference>
<comment type="similarity">
    <text evidence="2 9">Belongs to the beta sliding clamp family.</text>
</comment>
<feature type="domain" description="DNA polymerase III beta sliding clamp C-terminal" evidence="12">
    <location>
        <begin position="203"/>
        <end position="322"/>
    </location>
</feature>
<evidence type="ECO:0000256" key="5">
    <source>
        <dbReference type="ARBA" id="ARBA00022695"/>
    </source>
</evidence>
<dbReference type="PANTHER" id="PTHR30478">
    <property type="entry name" value="DNA POLYMERASE III SUBUNIT BETA"/>
    <property type="match status" value="1"/>
</dbReference>
<evidence type="ECO:0000256" key="9">
    <source>
        <dbReference type="PIRNR" id="PIRNR000804"/>
    </source>
</evidence>
<feature type="domain" description="DNA polymerase III beta sliding clamp central" evidence="11">
    <location>
        <begin position="129"/>
        <end position="174"/>
    </location>
</feature>
<keyword evidence="7 9" id="KW-0239">DNA-directed DNA polymerase</keyword>
<sequence>MKFDCPRKEFFEAVSQAGAAVGIRSAQPLLLNLRIEASNGGIKVLGCDGEMWVERSAACMVHEPGTILLPARLLVEIVSSMPDGDVQLRTLDGQGVMLQQDASEYRMLSLDPADFPEPPDYGGEAEITLPMGELRHVVDSVSFAVSQDQHRQVLTGVLFNYNGKALTLVATDTHFGVGRLGVEAGGARVVSQLLAGAFPNWERVVPGEVTRTWSLEVDQLRDRLKRANILARDNANRVRFSGKGDQILISARSEERGEAKEEVAMVADNGDLDIAFNCRYVIDALEPILGHGVRVEMTESSRPAVFKPADDGSDYFCVIMPMALA</sequence>
<dbReference type="GO" id="GO:0008408">
    <property type="term" value="F:3'-5' exonuclease activity"/>
    <property type="evidence" value="ECO:0007669"/>
    <property type="project" value="InterPro"/>
</dbReference>
<accession>A0A931LTC2</accession>
<organism evidence="13 14">
    <name type="scientific">Fimbriimonas ginsengisoli</name>
    <dbReference type="NCBI Taxonomy" id="1005039"/>
    <lineage>
        <taxon>Bacteria</taxon>
        <taxon>Bacillati</taxon>
        <taxon>Armatimonadota</taxon>
        <taxon>Fimbriimonadia</taxon>
        <taxon>Fimbriimonadales</taxon>
        <taxon>Fimbriimonadaceae</taxon>
        <taxon>Fimbriimonas</taxon>
    </lineage>
</organism>
<dbReference type="Pfam" id="PF02767">
    <property type="entry name" value="DNA_pol3_beta_2"/>
    <property type="match status" value="1"/>
</dbReference>